<evidence type="ECO:0000313" key="2">
    <source>
        <dbReference type="EMBL" id="MDV6283576.1"/>
    </source>
</evidence>
<dbReference type="Proteomes" id="UP001185737">
    <property type="component" value="Unassembled WGS sequence"/>
</dbReference>
<evidence type="ECO:0000313" key="3">
    <source>
        <dbReference type="Proteomes" id="UP001185737"/>
    </source>
</evidence>
<protein>
    <submittedName>
        <fullName evidence="2">Uncharacterized protein</fullName>
    </submittedName>
</protein>
<dbReference type="SUPFAM" id="SSF103647">
    <property type="entry name" value="TSP type-3 repeat"/>
    <property type="match status" value="1"/>
</dbReference>
<proteinExistence type="predicted"/>
<dbReference type="EMBL" id="JAWLKA010000014">
    <property type="protein sequence ID" value="MDV6283576.1"/>
    <property type="molecule type" value="Genomic_DNA"/>
</dbReference>
<name>A0ABU4CJ30_RHOJO</name>
<keyword evidence="3" id="KW-1185">Reference proteome</keyword>
<feature type="compositionally biased region" description="Basic residues" evidence="1">
    <location>
        <begin position="29"/>
        <end position="42"/>
    </location>
</feature>
<dbReference type="RefSeq" id="WP_317569764.1">
    <property type="nucleotide sequence ID" value="NZ_JAWLKA010000014.1"/>
</dbReference>
<dbReference type="InterPro" id="IPR028974">
    <property type="entry name" value="TSP_type-3_rpt"/>
</dbReference>
<reference evidence="2 3" key="1">
    <citation type="submission" date="2023-10" db="EMBL/GenBank/DDBJ databases">
        <title>Development of a sustainable strategy for remediation of hydrocarbon-contaminated territories based on the waste exchange concept.</title>
        <authorList>
            <person name="Krivoruchko A."/>
        </authorList>
    </citation>
    <scope>NUCLEOTIDE SEQUENCE [LARGE SCALE GENOMIC DNA]</scope>
    <source>
        <strain evidence="2 3">IEGM 60</strain>
    </source>
</reference>
<evidence type="ECO:0000256" key="1">
    <source>
        <dbReference type="SAM" id="MobiDB-lite"/>
    </source>
</evidence>
<comment type="caution">
    <text evidence="2">The sequence shown here is derived from an EMBL/GenBank/DDBJ whole genome shotgun (WGS) entry which is preliminary data.</text>
</comment>
<feature type="region of interest" description="Disordered" evidence="1">
    <location>
        <begin position="1"/>
        <end position="77"/>
    </location>
</feature>
<gene>
    <name evidence="2" type="ORF">R3Q59_24060</name>
</gene>
<sequence>MTNPSSNDTAAPTAPTANLTGSPEDASLHLRRRAGARTRTGAHPRTESAPAPENVPGASGESYRSPRDLNGDGNVDAKGILDAQGNVVQADAIADGVVREYYRDTNGDVHLDTTLVDSTGVGQFDTLILDSDGDDVPNTVLVDTDSDGIFDLKMEDTTNDGILDEVTTGSQGLVAEYDGTFDGPAEPLPGDDLF</sequence>
<accession>A0ABU4CJ30</accession>
<organism evidence="2 3">
    <name type="scientific">Rhodococcus jostii</name>
    <dbReference type="NCBI Taxonomy" id="132919"/>
    <lineage>
        <taxon>Bacteria</taxon>
        <taxon>Bacillati</taxon>
        <taxon>Actinomycetota</taxon>
        <taxon>Actinomycetes</taxon>
        <taxon>Mycobacteriales</taxon>
        <taxon>Nocardiaceae</taxon>
        <taxon>Rhodococcus</taxon>
    </lineage>
</organism>